<dbReference type="Gene3D" id="3.40.50.150">
    <property type="entry name" value="Vaccinia Virus protein VP39"/>
    <property type="match status" value="1"/>
</dbReference>
<dbReference type="CDD" id="cd02440">
    <property type="entry name" value="AdoMet_MTases"/>
    <property type="match status" value="1"/>
</dbReference>
<evidence type="ECO:0000313" key="5">
    <source>
        <dbReference type="EMBL" id="MCV9386878.1"/>
    </source>
</evidence>
<comment type="caution">
    <text evidence="5">The sequence shown here is derived from an EMBL/GenBank/DDBJ whole genome shotgun (WGS) entry which is preliminary data.</text>
</comment>
<keyword evidence="3" id="KW-0949">S-adenosyl-L-methionine</keyword>
<organism evidence="5 6">
    <name type="scientific">Reichenbachiella ulvae</name>
    <dbReference type="NCBI Taxonomy" id="2980104"/>
    <lineage>
        <taxon>Bacteria</taxon>
        <taxon>Pseudomonadati</taxon>
        <taxon>Bacteroidota</taxon>
        <taxon>Cytophagia</taxon>
        <taxon>Cytophagales</taxon>
        <taxon>Reichenbachiellaceae</taxon>
        <taxon>Reichenbachiella</taxon>
    </lineage>
</organism>
<sequence>MSIQELNRLLGNIDIYLLDQILKGRIAENSRILDAGCGEGRNLIYFLNQGYDVHGVDMNPDAIRMLQFIVQSNFPTVEKERFQISPIDKMLYPDQAFDWVISSAVLHFSTTEFDFWKGIKEMTRVLKIGGGLFIRMTGEFGLDQATLEKQGEQYLLPDGSLRFLLTQQILDQMCEEYHFELMEPLKSVWVDGKRSMTTLVLRKTA</sequence>
<evidence type="ECO:0000259" key="4">
    <source>
        <dbReference type="Pfam" id="PF13847"/>
    </source>
</evidence>
<dbReference type="Proteomes" id="UP001300692">
    <property type="component" value="Unassembled WGS sequence"/>
</dbReference>
<evidence type="ECO:0000313" key="6">
    <source>
        <dbReference type="Proteomes" id="UP001300692"/>
    </source>
</evidence>
<dbReference type="GO" id="GO:0008168">
    <property type="term" value="F:methyltransferase activity"/>
    <property type="evidence" value="ECO:0007669"/>
    <property type="project" value="UniProtKB-KW"/>
</dbReference>
<proteinExistence type="predicted"/>
<evidence type="ECO:0000256" key="2">
    <source>
        <dbReference type="ARBA" id="ARBA00022679"/>
    </source>
</evidence>
<dbReference type="EMBL" id="JAOYOD010000001">
    <property type="protein sequence ID" value="MCV9386878.1"/>
    <property type="molecule type" value="Genomic_DNA"/>
</dbReference>
<dbReference type="PANTHER" id="PTHR43464">
    <property type="entry name" value="METHYLTRANSFERASE"/>
    <property type="match status" value="1"/>
</dbReference>
<evidence type="ECO:0000256" key="1">
    <source>
        <dbReference type="ARBA" id="ARBA00022603"/>
    </source>
</evidence>
<keyword evidence="2" id="KW-0808">Transferase</keyword>
<evidence type="ECO:0000256" key="3">
    <source>
        <dbReference type="ARBA" id="ARBA00022691"/>
    </source>
</evidence>
<accession>A0ABT3CUG0</accession>
<gene>
    <name evidence="5" type="ORF">N7U62_09405</name>
</gene>
<protein>
    <submittedName>
        <fullName evidence="5">Class I SAM-dependent methyltransferase</fullName>
    </submittedName>
</protein>
<feature type="domain" description="Methyltransferase" evidence="4">
    <location>
        <begin position="28"/>
        <end position="138"/>
    </location>
</feature>
<dbReference type="RefSeq" id="WP_264137711.1">
    <property type="nucleotide sequence ID" value="NZ_JAOYOD010000001.1"/>
</dbReference>
<dbReference type="SUPFAM" id="SSF53335">
    <property type="entry name" value="S-adenosyl-L-methionine-dependent methyltransferases"/>
    <property type="match status" value="1"/>
</dbReference>
<dbReference type="InterPro" id="IPR029063">
    <property type="entry name" value="SAM-dependent_MTases_sf"/>
</dbReference>
<dbReference type="InterPro" id="IPR025714">
    <property type="entry name" value="Methyltranfer_dom"/>
</dbReference>
<keyword evidence="6" id="KW-1185">Reference proteome</keyword>
<keyword evidence="1 5" id="KW-0489">Methyltransferase</keyword>
<dbReference type="GO" id="GO:0032259">
    <property type="term" value="P:methylation"/>
    <property type="evidence" value="ECO:0007669"/>
    <property type="project" value="UniProtKB-KW"/>
</dbReference>
<name>A0ABT3CUG0_9BACT</name>
<reference evidence="5 6" key="1">
    <citation type="submission" date="2022-10" db="EMBL/GenBank/DDBJ databases">
        <title>Comparative genomics and taxonomic characterization of three novel marine species of genus Reichenbachiella exhibiting antioxidant and polysaccharide degradation activities.</title>
        <authorList>
            <person name="Muhammad N."/>
            <person name="Lee Y.-J."/>
            <person name="Ko J."/>
            <person name="Kim S.-G."/>
        </authorList>
    </citation>
    <scope>NUCLEOTIDE SEQUENCE [LARGE SCALE GENOMIC DNA]</scope>
    <source>
        <strain evidence="5 6">ABR2-5</strain>
    </source>
</reference>
<dbReference type="PANTHER" id="PTHR43464:SF19">
    <property type="entry name" value="UBIQUINONE BIOSYNTHESIS O-METHYLTRANSFERASE, MITOCHONDRIAL"/>
    <property type="match status" value="1"/>
</dbReference>
<dbReference type="Pfam" id="PF13847">
    <property type="entry name" value="Methyltransf_31"/>
    <property type="match status" value="1"/>
</dbReference>